<keyword evidence="3" id="KW-1185">Reference proteome</keyword>
<gene>
    <name evidence="2" type="ORF">PECAL_1P06730</name>
</gene>
<dbReference type="Proteomes" id="UP000789595">
    <property type="component" value="Unassembled WGS sequence"/>
</dbReference>
<evidence type="ECO:0000313" key="2">
    <source>
        <dbReference type="EMBL" id="CAH0364317.1"/>
    </source>
</evidence>
<accession>A0A8J2S438</accession>
<organism evidence="2 3">
    <name type="scientific">Pelagomonas calceolata</name>
    <dbReference type="NCBI Taxonomy" id="35677"/>
    <lineage>
        <taxon>Eukaryota</taxon>
        <taxon>Sar</taxon>
        <taxon>Stramenopiles</taxon>
        <taxon>Ochrophyta</taxon>
        <taxon>Pelagophyceae</taxon>
        <taxon>Pelagomonadales</taxon>
        <taxon>Pelagomonadaceae</taxon>
        <taxon>Pelagomonas</taxon>
    </lineage>
</organism>
<name>A0A8J2S438_9STRA</name>
<feature type="region of interest" description="Disordered" evidence="1">
    <location>
        <begin position="417"/>
        <end position="443"/>
    </location>
</feature>
<dbReference type="EMBL" id="CAKKNE010000001">
    <property type="protein sequence ID" value="CAH0364317.1"/>
    <property type="molecule type" value="Genomic_DNA"/>
</dbReference>
<evidence type="ECO:0000313" key="3">
    <source>
        <dbReference type="Proteomes" id="UP000789595"/>
    </source>
</evidence>
<sequence length="443" mass="46436">MAADASEAPPTACFNPWGAALPGSVQFIVFDFVVPGRRTYDGRGRRVLRDTMNDTSETLCDDRVESSPLWDLKLHATGRAWRAARATGKAFYEDFASVAVARAAANLQMGDYVAAISGLASLAGALPPRGLGSPPSRETGTGPSDQLPPPFYLALASDETCSELLATAAGARLAVRGRDPRVRLPAARALDEARAALQKAASGSAYRYFGLALATFGRHTEAAAALEKALADPMIAASSSAEALAADAAAQRALAAAAGTRQVTLVPSGPWVESVFGASRVVSINGDAPLGDLLGGVDEAARLRLIDSEGRALNREWTPTAAGVEDGVTLLVAENDRRNLRQRRPDTYQTPAEAAQRRGSVLDAIRRRVTPTAPLDPAYVIDARDEATLYQNARAGRAAARAIRGNRAAWDTYTRRRAAPADGPGGIPVTDAVPGNQAADDAS</sequence>
<feature type="region of interest" description="Disordered" evidence="1">
    <location>
        <begin position="129"/>
        <end position="149"/>
    </location>
</feature>
<comment type="caution">
    <text evidence="2">The sequence shown here is derived from an EMBL/GenBank/DDBJ whole genome shotgun (WGS) entry which is preliminary data.</text>
</comment>
<dbReference type="AlphaFoldDB" id="A0A8J2S438"/>
<proteinExistence type="predicted"/>
<protein>
    <submittedName>
        <fullName evidence="2">Uncharacterized protein</fullName>
    </submittedName>
</protein>
<reference evidence="2" key="1">
    <citation type="submission" date="2021-11" db="EMBL/GenBank/DDBJ databases">
        <authorList>
            <consortium name="Genoscope - CEA"/>
            <person name="William W."/>
        </authorList>
    </citation>
    <scope>NUCLEOTIDE SEQUENCE</scope>
</reference>
<evidence type="ECO:0000256" key="1">
    <source>
        <dbReference type="SAM" id="MobiDB-lite"/>
    </source>
</evidence>